<dbReference type="Proteomes" id="UP000193866">
    <property type="component" value="Unassembled WGS sequence"/>
</dbReference>
<evidence type="ECO:0000313" key="2">
    <source>
        <dbReference type="Proteomes" id="UP000193866"/>
    </source>
</evidence>
<comment type="caution">
    <text evidence="1">The sequence shown here is derived from an EMBL/GenBank/DDBJ whole genome shotgun (WGS) entry which is preliminary data.</text>
</comment>
<evidence type="ECO:0000313" key="1">
    <source>
        <dbReference type="EMBL" id="ORW08045.1"/>
    </source>
</evidence>
<name>A0A1X1YAF4_9MYCO</name>
<organism evidence="1 2">
    <name type="scientific">Mycolicibacter longobardus</name>
    <dbReference type="NCBI Taxonomy" id="1108812"/>
    <lineage>
        <taxon>Bacteria</taxon>
        <taxon>Bacillati</taxon>
        <taxon>Actinomycetota</taxon>
        <taxon>Actinomycetes</taxon>
        <taxon>Mycobacteriales</taxon>
        <taxon>Mycobacteriaceae</taxon>
        <taxon>Mycolicibacter</taxon>
    </lineage>
</organism>
<keyword evidence="2" id="KW-1185">Reference proteome</keyword>
<reference evidence="1 2" key="1">
    <citation type="submission" date="2016-01" db="EMBL/GenBank/DDBJ databases">
        <title>The new phylogeny of the genus Mycobacterium.</title>
        <authorList>
            <person name="Tarcisio F."/>
            <person name="Conor M."/>
            <person name="Antonella G."/>
            <person name="Elisabetta G."/>
            <person name="Giulia F.S."/>
            <person name="Sara T."/>
            <person name="Anna F."/>
            <person name="Clotilde B."/>
            <person name="Roberto B."/>
            <person name="Veronica D.S."/>
            <person name="Fabio R."/>
            <person name="Monica P."/>
            <person name="Olivier J."/>
            <person name="Enrico T."/>
            <person name="Nicola S."/>
        </authorList>
    </citation>
    <scope>NUCLEOTIDE SEQUENCE [LARGE SCALE GENOMIC DNA]</scope>
    <source>
        <strain evidence="1 2">DSM 45394</strain>
    </source>
</reference>
<accession>A0A1X1YAF4</accession>
<proteinExistence type="predicted"/>
<gene>
    <name evidence="1" type="ORF">AWC16_20120</name>
</gene>
<protein>
    <submittedName>
        <fullName evidence="1">Uncharacterized protein</fullName>
    </submittedName>
</protein>
<dbReference type="AlphaFoldDB" id="A0A1X1YAF4"/>
<sequence>MAERFLAGMGVSAEEIANAQFRSAATEEPGFAIPRGTDYHGYEAEQGFPAWIRVGQLDEAYRARTLADYEGYPQINDALFGATHLIRLVYGYNADSERRVAESVQGLASDHPVAWLDDAGALHRP</sequence>
<dbReference type="EMBL" id="LQPG01000039">
    <property type="protein sequence ID" value="ORW08045.1"/>
    <property type="molecule type" value="Genomic_DNA"/>
</dbReference>